<evidence type="ECO:0000256" key="6">
    <source>
        <dbReference type="ARBA" id="ARBA00020653"/>
    </source>
</evidence>
<dbReference type="PANTHER" id="PTHR11236:SF46">
    <property type="entry name" value="ANTHRANILATE SYNTHASE COMPONENT 1"/>
    <property type="match status" value="1"/>
</dbReference>
<evidence type="ECO:0000259" key="16">
    <source>
        <dbReference type="Pfam" id="PF00425"/>
    </source>
</evidence>
<evidence type="ECO:0000256" key="2">
    <source>
        <dbReference type="ARBA" id="ARBA00004873"/>
    </source>
</evidence>
<dbReference type="UniPathway" id="UPA00035">
    <property type="reaction ID" value="UER00040"/>
</dbReference>
<comment type="pathway">
    <text evidence="2 15">Amino-acid biosynthesis; L-tryptophan biosynthesis; L-tryptophan from chorismate: step 1/5.</text>
</comment>
<dbReference type="Proteomes" id="UP000188929">
    <property type="component" value="Unassembled WGS sequence"/>
</dbReference>
<dbReference type="OrthoDB" id="3518032at2"/>
<evidence type="ECO:0000256" key="13">
    <source>
        <dbReference type="ARBA" id="ARBA00025634"/>
    </source>
</evidence>
<evidence type="ECO:0000256" key="12">
    <source>
        <dbReference type="ARBA" id="ARBA00023239"/>
    </source>
</evidence>
<evidence type="ECO:0000256" key="4">
    <source>
        <dbReference type="ARBA" id="ARBA00011575"/>
    </source>
</evidence>
<sequence length="525" mass="55642">MTTGEISPDRAEFRALAASHAVVPVTRRLLADGETPVGVYRKLGGGPGTFLLESAEHSGTRSRYSIIGVRAAATLAEVDGEARWTGGAPPPGVPTGGDPLAVLRAVERALRAPRLPGTPPLMGGLVGYLSYDFVRRIERLPDHAVDDLRTPELRLLLCTDLAVLDHADGSCLLVANVFTRAPGADGAPGDAPAASGTDPTVPLDEAALDAAYDDAVGRLDVMTAELHKWTEPTVAATGALAALDIARFTSAMAPGQFQQAVERSIEEIRAGECFQIVVSQRFERATSADALDIYRVLRASNPSPYMYLLRFGDFDVVGTSPEAHVKVTGDRALLHPIAGSRPRGHTPEADAELAAELLADPKERAEHVMLVDLVRNDLGRVCVPGTVRVVEFATIERYSHIMHIVSTVIGQVTPERSAVDVLAATFPAGTLSGAPKVRAMEVIDELEPTRRGLYGGVVGYLDFGGDLDTAIAIRTALVRDGRAYVQAGAGIVADSDPDTEDRESRTKAAVVLRAIEIAESLHSPG</sequence>
<keyword evidence="8 15" id="KW-0479">Metal-binding</keyword>
<keyword evidence="9 15" id="KW-0822">Tryptophan biosynthesis</keyword>
<dbReference type="InterPro" id="IPR005801">
    <property type="entry name" value="ADC_synthase"/>
</dbReference>
<comment type="subunit">
    <text evidence="4 15">Heterotetramer consisting of two non-identical subunits: a beta subunit (TrpG) and a large alpha subunit (TrpE).</text>
</comment>
<reference evidence="19" key="1">
    <citation type="submission" date="2016-10" db="EMBL/GenBank/DDBJ databases">
        <title>Frankia sp. NRRL B-16386 Genome sequencing.</title>
        <authorList>
            <person name="Ghodhbane-Gtari F."/>
            <person name="Swanson E."/>
            <person name="Gueddou A."/>
            <person name="Hezbri K."/>
            <person name="Ktari K."/>
            <person name="Nouioui I."/>
            <person name="Morris K."/>
            <person name="Simpson S."/>
            <person name="Abebe-Akele F."/>
            <person name="Thomas K."/>
            <person name="Gtari M."/>
            <person name="Tisa L.S."/>
        </authorList>
    </citation>
    <scope>NUCLEOTIDE SEQUENCE [LARGE SCALE GENOMIC DNA]</scope>
    <source>
        <strain evidence="19">NRRL B-16386</strain>
    </source>
</reference>
<dbReference type="PANTHER" id="PTHR11236">
    <property type="entry name" value="AMINOBENZOATE/ANTHRANILATE SYNTHASE"/>
    <property type="match status" value="1"/>
</dbReference>
<evidence type="ECO:0000313" key="19">
    <source>
        <dbReference type="Proteomes" id="UP000188929"/>
    </source>
</evidence>
<dbReference type="STRING" id="1834516.BL253_31480"/>
<keyword evidence="19" id="KW-1185">Reference proteome</keyword>
<dbReference type="EMBL" id="MOMC01000076">
    <property type="protein sequence ID" value="ONH23998.1"/>
    <property type="molecule type" value="Genomic_DNA"/>
</dbReference>
<evidence type="ECO:0000259" key="17">
    <source>
        <dbReference type="Pfam" id="PF04715"/>
    </source>
</evidence>
<dbReference type="AlphaFoldDB" id="A0A1V2I2F6"/>
<dbReference type="InterPro" id="IPR006805">
    <property type="entry name" value="Anth_synth_I_N"/>
</dbReference>
<comment type="caution">
    <text evidence="18">The sequence shown here is derived from an EMBL/GenBank/DDBJ whole genome shotgun (WGS) entry which is preliminary data.</text>
</comment>
<dbReference type="GO" id="GO:0000162">
    <property type="term" value="P:L-tryptophan biosynthetic process"/>
    <property type="evidence" value="ECO:0007669"/>
    <property type="project" value="UniProtKB-UniPathway"/>
</dbReference>
<gene>
    <name evidence="15" type="primary">trpE</name>
    <name evidence="18" type="ORF">BL253_31480</name>
</gene>
<dbReference type="PRINTS" id="PR00095">
    <property type="entry name" value="ANTSNTHASEI"/>
</dbReference>
<dbReference type="InterPro" id="IPR015890">
    <property type="entry name" value="Chorismate_C"/>
</dbReference>
<dbReference type="Pfam" id="PF00425">
    <property type="entry name" value="Chorismate_bind"/>
    <property type="match status" value="1"/>
</dbReference>
<evidence type="ECO:0000256" key="3">
    <source>
        <dbReference type="ARBA" id="ARBA00009562"/>
    </source>
</evidence>
<evidence type="ECO:0000256" key="1">
    <source>
        <dbReference type="ARBA" id="ARBA00001946"/>
    </source>
</evidence>
<evidence type="ECO:0000313" key="18">
    <source>
        <dbReference type="EMBL" id="ONH23998.1"/>
    </source>
</evidence>
<keyword evidence="12 15" id="KW-0456">Lyase</keyword>
<protein>
    <recommendedName>
        <fullName evidence="6 15">Anthranilate synthase component 1</fullName>
        <ecNumber evidence="5 15">4.1.3.27</ecNumber>
    </recommendedName>
</protein>
<dbReference type="InterPro" id="IPR019999">
    <property type="entry name" value="Anth_synth_I-like"/>
</dbReference>
<dbReference type="SUPFAM" id="SSF56322">
    <property type="entry name" value="ADC synthase"/>
    <property type="match status" value="1"/>
</dbReference>
<comment type="similarity">
    <text evidence="3 15">Belongs to the anthranilate synthase component I family.</text>
</comment>
<keyword evidence="11 15" id="KW-0057">Aromatic amino acid biosynthesis</keyword>
<feature type="domain" description="Anthranilate synthase component I N-terminal" evidence="17">
    <location>
        <begin position="33"/>
        <end position="172"/>
    </location>
</feature>
<dbReference type="NCBIfam" id="TIGR00564">
    <property type="entry name" value="trpE_most"/>
    <property type="match status" value="1"/>
</dbReference>
<dbReference type="InterPro" id="IPR005256">
    <property type="entry name" value="Anth_synth_I_PabB"/>
</dbReference>
<accession>A0A1V2I2F6</accession>
<comment type="cofactor">
    <cofactor evidence="1 15">
        <name>Mg(2+)</name>
        <dbReference type="ChEBI" id="CHEBI:18420"/>
    </cofactor>
</comment>
<evidence type="ECO:0000256" key="5">
    <source>
        <dbReference type="ARBA" id="ARBA00012266"/>
    </source>
</evidence>
<dbReference type="GO" id="GO:0004049">
    <property type="term" value="F:anthranilate synthase activity"/>
    <property type="evidence" value="ECO:0007669"/>
    <property type="project" value="UniProtKB-EC"/>
</dbReference>
<evidence type="ECO:0000256" key="14">
    <source>
        <dbReference type="ARBA" id="ARBA00047683"/>
    </source>
</evidence>
<proteinExistence type="inferred from homology"/>
<evidence type="ECO:0000256" key="11">
    <source>
        <dbReference type="ARBA" id="ARBA00023141"/>
    </source>
</evidence>
<organism evidence="18 19">
    <name type="scientific">Pseudofrankia asymbiotica</name>
    <dbReference type="NCBI Taxonomy" id="1834516"/>
    <lineage>
        <taxon>Bacteria</taxon>
        <taxon>Bacillati</taxon>
        <taxon>Actinomycetota</taxon>
        <taxon>Actinomycetes</taxon>
        <taxon>Frankiales</taxon>
        <taxon>Frankiaceae</taxon>
        <taxon>Pseudofrankia</taxon>
    </lineage>
</organism>
<evidence type="ECO:0000256" key="8">
    <source>
        <dbReference type="ARBA" id="ARBA00022723"/>
    </source>
</evidence>
<keyword evidence="10 15" id="KW-0460">Magnesium</keyword>
<comment type="function">
    <text evidence="13 15">Part of a heterotetrameric complex that catalyzes the two-step biosynthesis of anthranilate, an intermediate in the biosynthesis of L-tryptophan. In the first step, the glutamine-binding beta subunit (TrpG) of anthranilate synthase (AS) provides the glutamine amidotransferase activity which generates ammonia as a substrate that, along with chorismate, is used in the second step, catalyzed by the large alpha subunit of AS (TrpE) to produce anthranilate. In the absence of TrpG, TrpE can synthesize anthranilate directly from chorismate and high concentrations of ammonia.</text>
</comment>
<feature type="domain" description="Chorismate-utilising enzyme C-terminal" evidence="16">
    <location>
        <begin position="256"/>
        <end position="507"/>
    </location>
</feature>
<comment type="catalytic activity">
    <reaction evidence="14 15">
        <text>chorismate + L-glutamine = anthranilate + pyruvate + L-glutamate + H(+)</text>
        <dbReference type="Rhea" id="RHEA:21732"/>
        <dbReference type="ChEBI" id="CHEBI:15361"/>
        <dbReference type="ChEBI" id="CHEBI:15378"/>
        <dbReference type="ChEBI" id="CHEBI:16567"/>
        <dbReference type="ChEBI" id="CHEBI:29748"/>
        <dbReference type="ChEBI" id="CHEBI:29985"/>
        <dbReference type="ChEBI" id="CHEBI:58359"/>
        <dbReference type="EC" id="4.1.3.27"/>
    </reaction>
</comment>
<keyword evidence="7 15" id="KW-0028">Amino-acid biosynthesis</keyword>
<dbReference type="Pfam" id="PF04715">
    <property type="entry name" value="Anth_synt_I_N"/>
    <property type="match status" value="1"/>
</dbReference>
<dbReference type="GO" id="GO:0046872">
    <property type="term" value="F:metal ion binding"/>
    <property type="evidence" value="ECO:0007669"/>
    <property type="project" value="UniProtKB-KW"/>
</dbReference>
<dbReference type="NCBIfam" id="NF010086">
    <property type="entry name" value="PRK13571.1"/>
    <property type="match status" value="1"/>
</dbReference>
<dbReference type="Gene3D" id="3.60.120.10">
    <property type="entry name" value="Anthranilate synthase"/>
    <property type="match status" value="1"/>
</dbReference>
<evidence type="ECO:0000256" key="15">
    <source>
        <dbReference type="RuleBase" id="RU364045"/>
    </source>
</evidence>
<evidence type="ECO:0000256" key="9">
    <source>
        <dbReference type="ARBA" id="ARBA00022822"/>
    </source>
</evidence>
<name>A0A1V2I2F6_9ACTN</name>
<dbReference type="RefSeq" id="WP_076821072.1">
    <property type="nucleotide sequence ID" value="NZ_MOMC01000076.1"/>
</dbReference>
<evidence type="ECO:0000256" key="7">
    <source>
        <dbReference type="ARBA" id="ARBA00022605"/>
    </source>
</evidence>
<evidence type="ECO:0000256" key="10">
    <source>
        <dbReference type="ARBA" id="ARBA00022842"/>
    </source>
</evidence>
<dbReference type="EC" id="4.1.3.27" evidence="5 15"/>